<dbReference type="AlphaFoldDB" id="A0A6S7I727"/>
<proteinExistence type="predicted"/>
<accession>A0A6S7I727</accession>
<comment type="caution">
    <text evidence="1">The sequence shown here is derived from an EMBL/GenBank/DDBJ whole genome shotgun (WGS) entry which is preliminary data.</text>
</comment>
<reference evidence="1" key="1">
    <citation type="submission" date="2020-04" db="EMBL/GenBank/DDBJ databases">
        <authorList>
            <person name="Alioto T."/>
            <person name="Alioto T."/>
            <person name="Gomez Garrido J."/>
        </authorList>
    </citation>
    <scope>NUCLEOTIDE SEQUENCE</scope>
    <source>
        <strain evidence="1">A484AB</strain>
    </source>
</reference>
<feature type="non-terminal residue" evidence="1">
    <location>
        <position position="60"/>
    </location>
</feature>
<sequence length="60" mass="6694">ILLLLTNITYNGVTAKSPAKKAELLNLYFISVFTKPSVDINGDEDKYEDFTNVTNIGELQ</sequence>
<evidence type="ECO:0000313" key="2">
    <source>
        <dbReference type="Proteomes" id="UP001152795"/>
    </source>
</evidence>
<organism evidence="1 2">
    <name type="scientific">Paramuricea clavata</name>
    <name type="common">Red gorgonian</name>
    <name type="synonym">Violescent sea-whip</name>
    <dbReference type="NCBI Taxonomy" id="317549"/>
    <lineage>
        <taxon>Eukaryota</taxon>
        <taxon>Metazoa</taxon>
        <taxon>Cnidaria</taxon>
        <taxon>Anthozoa</taxon>
        <taxon>Octocorallia</taxon>
        <taxon>Malacalcyonacea</taxon>
        <taxon>Plexauridae</taxon>
        <taxon>Paramuricea</taxon>
    </lineage>
</organism>
<evidence type="ECO:0000313" key="1">
    <source>
        <dbReference type="EMBL" id="CAB4011680.1"/>
    </source>
</evidence>
<keyword evidence="2" id="KW-1185">Reference proteome</keyword>
<gene>
    <name evidence="1" type="ORF">PACLA_8A070168</name>
</gene>
<dbReference type="EMBL" id="CACRXK020007234">
    <property type="protein sequence ID" value="CAB4011680.1"/>
    <property type="molecule type" value="Genomic_DNA"/>
</dbReference>
<name>A0A6S7I727_PARCT</name>
<dbReference type="Proteomes" id="UP001152795">
    <property type="component" value="Unassembled WGS sequence"/>
</dbReference>
<feature type="non-terminal residue" evidence="1">
    <location>
        <position position="1"/>
    </location>
</feature>
<protein>
    <submittedName>
        <fullName evidence="1">Uncharacterized protein</fullName>
    </submittedName>
</protein>